<accession>A0A078A1D2</accession>
<dbReference type="PRINTS" id="PR00372">
    <property type="entry name" value="FYWHYDRXLASE"/>
</dbReference>
<gene>
    <name evidence="10" type="primary">Contig2419.g2602</name>
    <name evidence="10" type="ORF">STYLEM_4645</name>
</gene>
<dbReference type="AlphaFoldDB" id="A0A078A1D2"/>
<evidence type="ECO:0000313" key="10">
    <source>
        <dbReference type="EMBL" id="CDW75652.1"/>
    </source>
</evidence>
<feature type="binding site" evidence="8">
    <location>
        <position position="168"/>
    </location>
    <ligand>
        <name>Fe cation</name>
        <dbReference type="ChEBI" id="CHEBI:24875"/>
    </ligand>
</feature>
<dbReference type="InParanoid" id="A0A078A1D2"/>
<dbReference type="GO" id="GO:0005506">
    <property type="term" value="F:iron ion binding"/>
    <property type="evidence" value="ECO:0007669"/>
    <property type="project" value="InterPro"/>
</dbReference>
<feature type="domain" description="Biopterin-dependent aromatic amino acid hydroxylase family profile" evidence="9">
    <location>
        <begin position="60"/>
        <end position="319"/>
    </location>
</feature>
<feature type="binding site" evidence="8">
    <location>
        <position position="173"/>
    </location>
    <ligand>
        <name>Fe cation</name>
        <dbReference type="ChEBI" id="CHEBI:24875"/>
    </ligand>
</feature>
<protein>
    <recommendedName>
        <fullName evidence="3">phenylalanine 4-monooxygenase</fullName>
        <ecNumber evidence="3">1.14.16.1</ecNumber>
    </recommendedName>
</protein>
<evidence type="ECO:0000256" key="6">
    <source>
        <dbReference type="ARBA" id="ARBA00023004"/>
    </source>
</evidence>
<dbReference type="InterPro" id="IPR001273">
    <property type="entry name" value="ArAA_hydroxylase"/>
</dbReference>
<dbReference type="Pfam" id="PF00351">
    <property type="entry name" value="Biopterin_H"/>
    <property type="match status" value="1"/>
</dbReference>
<dbReference type="SUPFAM" id="SSF56534">
    <property type="entry name" value="Aromatic aminoacid monoxygenases, catalytic and oligomerization domains"/>
    <property type="match status" value="1"/>
</dbReference>
<feature type="binding site" evidence="8">
    <location>
        <position position="213"/>
    </location>
    <ligand>
        <name>Fe cation</name>
        <dbReference type="ChEBI" id="CHEBI:24875"/>
    </ligand>
</feature>
<comment type="cofactor">
    <cofactor evidence="1 8">
        <name>Fe(2+)</name>
        <dbReference type="ChEBI" id="CHEBI:29033"/>
    </cofactor>
</comment>
<dbReference type="PROSITE" id="PS51410">
    <property type="entry name" value="BH4_AAA_HYDROXYL_2"/>
    <property type="match status" value="1"/>
</dbReference>
<dbReference type="GO" id="GO:0004505">
    <property type="term" value="F:phenylalanine 4-monooxygenase activity"/>
    <property type="evidence" value="ECO:0007669"/>
    <property type="project" value="UniProtKB-EC"/>
</dbReference>
<dbReference type="EC" id="1.14.16.1" evidence="3"/>
<evidence type="ECO:0000256" key="8">
    <source>
        <dbReference type="PIRSR" id="PIRSR601273-2"/>
    </source>
</evidence>
<keyword evidence="6 8" id="KW-0408">Iron</keyword>
<name>A0A078A1D2_STYLE</name>
<dbReference type="PANTHER" id="PTHR11473">
    <property type="entry name" value="AROMATIC AMINO ACID HYDROXYLASE"/>
    <property type="match status" value="1"/>
</dbReference>
<evidence type="ECO:0000256" key="1">
    <source>
        <dbReference type="ARBA" id="ARBA00001954"/>
    </source>
</evidence>
<organism evidence="10 11">
    <name type="scientific">Stylonychia lemnae</name>
    <name type="common">Ciliate</name>
    <dbReference type="NCBI Taxonomy" id="5949"/>
    <lineage>
        <taxon>Eukaryota</taxon>
        <taxon>Sar</taxon>
        <taxon>Alveolata</taxon>
        <taxon>Ciliophora</taxon>
        <taxon>Intramacronucleata</taxon>
        <taxon>Spirotrichea</taxon>
        <taxon>Stichotrichia</taxon>
        <taxon>Sporadotrichida</taxon>
        <taxon>Oxytrichidae</taxon>
        <taxon>Stylonychinae</taxon>
        <taxon>Stylonychia</taxon>
    </lineage>
</organism>
<evidence type="ECO:0000256" key="5">
    <source>
        <dbReference type="ARBA" id="ARBA00023002"/>
    </source>
</evidence>
<dbReference type="InterPro" id="IPR019774">
    <property type="entry name" value="Aromatic-AA_hydroxylase_C"/>
</dbReference>
<reference evidence="10 11" key="1">
    <citation type="submission" date="2014-06" db="EMBL/GenBank/DDBJ databases">
        <authorList>
            <person name="Swart Estienne"/>
        </authorList>
    </citation>
    <scope>NUCLEOTIDE SEQUENCE [LARGE SCALE GENOMIC DNA]</scope>
    <source>
        <strain evidence="10 11">130c</strain>
    </source>
</reference>
<dbReference type="Proteomes" id="UP000039865">
    <property type="component" value="Unassembled WGS sequence"/>
</dbReference>
<evidence type="ECO:0000256" key="2">
    <source>
        <dbReference type="ARBA" id="ARBA00009712"/>
    </source>
</evidence>
<evidence type="ECO:0000256" key="3">
    <source>
        <dbReference type="ARBA" id="ARBA00011995"/>
    </source>
</evidence>
<evidence type="ECO:0000256" key="4">
    <source>
        <dbReference type="ARBA" id="ARBA00022723"/>
    </source>
</evidence>
<evidence type="ECO:0000259" key="9">
    <source>
        <dbReference type="PROSITE" id="PS51410"/>
    </source>
</evidence>
<dbReference type="InterPro" id="IPR036329">
    <property type="entry name" value="Aro-AA_hydroxylase_C_sf"/>
</dbReference>
<dbReference type="EMBL" id="CCKQ01004491">
    <property type="protein sequence ID" value="CDW75652.1"/>
    <property type="molecule type" value="Genomic_DNA"/>
</dbReference>
<dbReference type="PANTHER" id="PTHR11473:SF24">
    <property type="entry name" value="PHENYLALANINE-4-HYDROXYLASE"/>
    <property type="match status" value="1"/>
</dbReference>
<comment type="similarity">
    <text evidence="2">Belongs to the biopterin-dependent aromatic amino acid hydroxylase family.</text>
</comment>
<proteinExistence type="inferred from homology"/>
<keyword evidence="4 8" id="KW-0479">Metal-binding</keyword>
<keyword evidence="7" id="KW-0503">Monooxygenase</keyword>
<evidence type="ECO:0000313" key="11">
    <source>
        <dbReference type="Proteomes" id="UP000039865"/>
    </source>
</evidence>
<keyword evidence="11" id="KW-1185">Reference proteome</keyword>
<dbReference type="InterPro" id="IPR036951">
    <property type="entry name" value="ArAA_hydroxylase_sf"/>
</dbReference>
<sequence>MISGIQKIISRPSMNQQRFLMKEIKSAKNLDQIFNDKQYLERCEFIMSQYDHKNGKLKVIDYSICEQQSWKSVFQSYRQIIQNHACEEIQNAFYTLNQKLSFQEDQIPQLAKISEIFNELNGWKIRPVPGLISDQDYLEALSNKVYCSTQIIRRPQDVEFSPYPDYIHDLLGHIIPIANRDISNKLNKIGCLSVNVDNEQLEQIAFIYWKVFEMGFMKDKKGQYKALGGAVLSSHRELMNIYNQEVSIKHIRDFQMVKKNVQDESLQKEYYYIDSLDDIDEVLENLQQSWSSNKNNSAIADFHFQFDHSDQNKMQKLTL</sequence>
<dbReference type="Gene3D" id="1.10.800.10">
    <property type="entry name" value="Aromatic amino acid hydroxylase"/>
    <property type="match status" value="1"/>
</dbReference>
<evidence type="ECO:0000256" key="7">
    <source>
        <dbReference type="ARBA" id="ARBA00023033"/>
    </source>
</evidence>
<keyword evidence="5" id="KW-0560">Oxidoreductase</keyword>